<evidence type="ECO:0000256" key="1">
    <source>
        <dbReference type="ARBA" id="ARBA00022729"/>
    </source>
</evidence>
<dbReference type="InterPro" id="IPR050488">
    <property type="entry name" value="Ig_Fc_receptor"/>
</dbReference>
<keyword evidence="2" id="KW-1015">Disulfide bond</keyword>
<sequence length="268" mass="30278">CPKRIACTISGHVIRGHSSLLSPSLNKCFRLLIVCLCWILDAVLTIEPSWSSYFIGEFVTLKCNMNEGRDTDWYYASNKNGKTYFIYWKNGDYRLKLGSTYDSGEYQCSGTWKESNYTKNSNTVSLTVLDQPKAQITSDMRDIPVGGSVTLTCSVNPSSSSGWKYYWYRDENSSEPLTTQDAVFHSNEQISVSQEGLYKCRGGRGNPVYYTEDSQEVSIDTKDVPSPEISSFPILISIGAISGITFIFILLLLYCCKKFKGEIFIFFF</sequence>
<keyword evidence="3" id="KW-0472">Membrane</keyword>
<reference evidence="5" key="2">
    <citation type="submission" date="2025-09" db="UniProtKB">
        <authorList>
            <consortium name="Ensembl"/>
        </authorList>
    </citation>
    <scope>IDENTIFICATION</scope>
</reference>
<reference evidence="5" key="1">
    <citation type="submission" date="2025-08" db="UniProtKB">
        <authorList>
            <consortium name="Ensembl"/>
        </authorList>
    </citation>
    <scope>IDENTIFICATION</scope>
</reference>
<dbReference type="OMA" id="ACTISGH"/>
<feature type="domain" description="Ig-like" evidence="4">
    <location>
        <begin position="132"/>
        <end position="218"/>
    </location>
</feature>
<dbReference type="AlphaFoldDB" id="A0A3Q2WWI8"/>
<keyword evidence="3" id="KW-1133">Transmembrane helix</keyword>
<keyword evidence="6" id="KW-1185">Reference proteome</keyword>
<dbReference type="GeneTree" id="ENSGT00990000203863"/>
<dbReference type="Proteomes" id="UP000264840">
    <property type="component" value="Unplaced"/>
</dbReference>
<feature type="transmembrane region" description="Helical" evidence="3">
    <location>
        <begin position="232"/>
        <end position="254"/>
    </location>
</feature>
<dbReference type="SUPFAM" id="SSF48726">
    <property type="entry name" value="Immunoglobulin"/>
    <property type="match status" value="2"/>
</dbReference>
<dbReference type="PROSITE" id="PS50835">
    <property type="entry name" value="IG_LIKE"/>
    <property type="match status" value="1"/>
</dbReference>
<dbReference type="InterPro" id="IPR007110">
    <property type="entry name" value="Ig-like_dom"/>
</dbReference>
<name>A0A3Q2WWI8_HAPBU</name>
<dbReference type="SMART" id="SM00409">
    <property type="entry name" value="IG"/>
    <property type="match status" value="2"/>
</dbReference>
<organism evidence="5 6">
    <name type="scientific">Haplochromis burtoni</name>
    <name type="common">Burton's mouthbrooder</name>
    <name type="synonym">Chromis burtoni</name>
    <dbReference type="NCBI Taxonomy" id="8153"/>
    <lineage>
        <taxon>Eukaryota</taxon>
        <taxon>Metazoa</taxon>
        <taxon>Chordata</taxon>
        <taxon>Craniata</taxon>
        <taxon>Vertebrata</taxon>
        <taxon>Euteleostomi</taxon>
        <taxon>Actinopterygii</taxon>
        <taxon>Neopterygii</taxon>
        <taxon>Teleostei</taxon>
        <taxon>Neoteleostei</taxon>
        <taxon>Acanthomorphata</taxon>
        <taxon>Ovalentaria</taxon>
        <taxon>Cichlomorphae</taxon>
        <taxon>Cichliformes</taxon>
        <taxon>Cichlidae</taxon>
        <taxon>African cichlids</taxon>
        <taxon>Pseudocrenilabrinae</taxon>
        <taxon>Haplochromini</taxon>
        <taxon>Haplochromis</taxon>
    </lineage>
</organism>
<dbReference type="PANTHER" id="PTHR11481">
    <property type="entry name" value="IMMUNOGLOBULIN FC RECEPTOR"/>
    <property type="match status" value="1"/>
</dbReference>
<keyword evidence="3" id="KW-0812">Transmembrane</keyword>
<keyword evidence="1" id="KW-0732">Signal</keyword>
<evidence type="ECO:0000256" key="3">
    <source>
        <dbReference type="SAM" id="Phobius"/>
    </source>
</evidence>
<dbReference type="GO" id="GO:0007166">
    <property type="term" value="P:cell surface receptor signaling pathway"/>
    <property type="evidence" value="ECO:0007669"/>
    <property type="project" value="TreeGrafter"/>
</dbReference>
<accession>A0A3Q2WWI8</accession>
<dbReference type="InterPro" id="IPR036179">
    <property type="entry name" value="Ig-like_dom_sf"/>
</dbReference>
<evidence type="ECO:0000256" key="2">
    <source>
        <dbReference type="ARBA" id="ARBA00023157"/>
    </source>
</evidence>
<evidence type="ECO:0000259" key="4">
    <source>
        <dbReference type="PROSITE" id="PS50835"/>
    </source>
</evidence>
<dbReference type="InterPro" id="IPR013783">
    <property type="entry name" value="Ig-like_fold"/>
</dbReference>
<dbReference type="GO" id="GO:0006955">
    <property type="term" value="P:immune response"/>
    <property type="evidence" value="ECO:0007669"/>
    <property type="project" value="TreeGrafter"/>
</dbReference>
<proteinExistence type="predicted"/>
<dbReference type="InterPro" id="IPR003599">
    <property type="entry name" value="Ig_sub"/>
</dbReference>
<dbReference type="PANTHER" id="PTHR11481:SF64">
    <property type="entry name" value="FC RECEPTOR-LIKE PROTEIN 4"/>
    <property type="match status" value="1"/>
</dbReference>
<dbReference type="Ensembl" id="ENSHBUT00000021224.1">
    <property type="protein sequence ID" value="ENSHBUP00000030321.1"/>
    <property type="gene ID" value="ENSHBUG00000015276.1"/>
</dbReference>
<dbReference type="Pfam" id="PF13895">
    <property type="entry name" value="Ig_2"/>
    <property type="match status" value="1"/>
</dbReference>
<protein>
    <recommendedName>
        <fullName evidence="4">Ig-like domain-containing protein</fullName>
    </recommendedName>
</protein>
<evidence type="ECO:0000313" key="6">
    <source>
        <dbReference type="Proteomes" id="UP000264840"/>
    </source>
</evidence>
<dbReference type="Gene3D" id="2.60.40.10">
    <property type="entry name" value="Immunoglobulins"/>
    <property type="match status" value="2"/>
</dbReference>
<dbReference type="GO" id="GO:0009897">
    <property type="term" value="C:external side of plasma membrane"/>
    <property type="evidence" value="ECO:0007669"/>
    <property type="project" value="TreeGrafter"/>
</dbReference>
<evidence type="ECO:0000313" key="5">
    <source>
        <dbReference type="Ensembl" id="ENSHBUP00000030321.1"/>
    </source>
</evidence>
<dbReference type="GO" id="GO:0004888">
    <property type="term" value="F:transmembrane signaling receptor activity"/>
    <property type="evidence" value="ECO:0007669"/>
    <property type="project" value="TreeGrafter"/>
</dbReference>